<evidence type="ECO:0000313" key="1">
    <source>
        <dbReference type="EMBL" id="KAI6646232.1"/>
    </source>
</evidence>
<dbReference type="EMBL" id="JAKMXF010000359">
    <property type="protein sequence ID" value="KAI6646232.1"/>
    <property type="molecule type" value="Genomic_DNA"/>
</dbReference>
<accession>A0AAV7JBU9</accession>
<dbReference type="AlphaFoldDB" id="A0AAV7JBU9"/>
<comment type="caution">
    <text evidence="1">The sequence shown here is derived from an EMBL/GenBank/DDBJ whole genome shotgun (WGS) entry which is preliminary data.</text>
</comment>
<name>A0AAV7JBU9_9METZ</name>
<organism evidence="1 2">
    <name type="scientific">Oopsacas minuta</name>
    <dbReference type="NCBI Taxonomy" id="111878"/>
    <lineage>
        <taxon>Eukaryota</taxon>
        <taxon>Metazoa</taxon>
        <taxon>Porifera</taxon>
        <taxon>Hexactinellida</taxon>
        <taxon>Hexasterophora</taxon>
        <taxon>Lyssacinosida</taxon>
        <taxon>Leucopsacidae</taxon>
        <taxon>Oopsacas</taxon>
    </lineage>
</organism>
<evidence type="ECO:0000313" key="2">
    <source>
        <dbReference type="Proteomes" id="UP001165289"/>
    </source>
</evidence>
<protein>
    <submittedName>
        <fullName evidence="1">Zinc finger MYM-type protein 1-like</fullName>
    </submittedName>
</protein>
<reference evidence="1 2" key="1">
    <citation type="journal article" date="2023" name="BMC Biol.">
        <title>The compact genome of the sponge Oopsacas minuta (Hexactinellida) is lacking key metazoan core genes.</title>
        <authorList>
            <person name="Santini S."/>
            <person name="Schenkelaars Q."/>
            <person name="Jourda C."/>
            <person name="Duchesne M."/>
            <person name="Belahbib H."/>
            <person name="Rocher C."/>
            <person name="Selva M."/>
            <person name="Riesgo A."/>
            <person name="Vervoort M."/>
            <person name="Leys S.P."/>
            <person name="Kodjabachian L."/>
            <person name="Le Bivic A."/>
            <person name="Borchiellini C."/>
            <person name="Claverie J.M."/>
            <person name="Renard E."/>
        </authorList>
    </citation>
    <scope>NUCLEOTIDE SEQUENCE [LARGE SCALE GENOMIC DNA]</scope>
    <source>
        <strain evidence="1">SPO-2</strain>
    </source>
</reference>
<proteinExistence type="predicted"/>
<keyword evidence="2" id="KW-1185">Reference proteome</keyword>
<dbReference type="Proteomes" id="UP001165289">
    <property type="component" value="Unassembled WGS sequence"/>
</dbReference>
<gene>
    <name evidence="1" type="ORF">LOD99_9374</name>
</gene>
<sequence>MIVEFLELLQDDRTLKPEKRAESRFFRPSLQPFETYFGIVIFEKILSLTNPVHPMCQGREITVGDVRKLVNSLVTVLSSQAFSNENALIFYKDVKKAAGDLRLDQRQPFRLRRATEKSEEVFQ</sequence>